<reference evidence="1" key="1">
    <citation type="submission" date="2023-02" db="EMBL/GenBank/DDBJ databases">
        <title>Genome of toxic invasive species Heracleum sosnowskyi carries increased number of genes despite the absence of recent whole-genome duplications.</title>
        <authorList>
            <person name="Schelkunov M."/>
            <person name="Shtratnikova V."/>
            <person name="Makarenko M."/>
            <person name="Klepikova A."/>
            <person name="Omelchenko D."/>
            <person name="Novikova G."/>
            <person name="Obukhova E."/>
            <person name="Bogdanov V."/>
            <person name="Penin A."/>
            <person name="Logacheva M."/>
        </authorList>
    </citation>
    <scope>NUCLEOTIDE SEQUENCE</scope>
    <source>
        <strain evidence="1">Hsosn_3</strain>
        <tissue evidence="1">Leaf</tissue>
    </source>
</reference>
<protein>
    <submittedName>
        <fullName evidence="1">Uncharacterized protein</fullName>
    </submittedName>
</protein>
<name>A0AAD8J006_9APIA</name>
<dbReference type="EMBL" id="JAUIZM010000003">
    <property type="protein sequence ID" value="KAK1394791.1"/>
    <property type="molecule type" value="Genomic_DNA"/>
</dbReference>
<keyword evidence="2" id="KW-1185">Reference proteome</keyword>
<dbReference type="AlphaFoldDB" id="A0AAD8J006"/>
<dbReference type="Proteomes" id="UP001237642">
    <property type="component" value="Unassembled WGS sequence"/>
</dbReference>
<accession>A0AAD8J006</accession>
<evidence type="ECO:0000313" key="2">
    <source>
        <dbReference type="Proteomes" id="UP001237642"/>
    </source>
</evidence>
<comment type="caution">
    <text evidence="1">The sequence shown here is derived from an EMBL/GenBank/DDBJ whole genome shotgun (WGS) entry which is preliminary data.</text>
</comment>
<proteinExistence type="predicted"/>
<reference evidence="1" key="2">
    <citation type="submission" date="2023-05" db="EMBL/GenBank/DDBJ databases">
        <authorList>
            <person name="Schelkunov M.I."/>
        </authorList>
    </citation>
    <scope>NUCLEOTIDE SEQUENCE</scope>
    <source>
        <strain evidence="1">Hsosn_3</strain>
        <tissue evidence="1">Leaf</tissue>
    </source>
</reference>
<organism evidence="1 2">
    <name type="scientific">Heracleum sosnowskyi</name>
    <dbReference type="NCBI Taxonomy" id="360622"/>
    <lineage>
        <taxon>Eukaryota</taxon>
        <taxon>Viridiplantae</taxon>
        <taxon>Streptophyta</taxon>
        <taxon>Embryophyta</taxon>
        <taxon>Tracheophyta</taxon>
        <taxon>Spermatophyta</taxon>
        <taxon>Magnoliopsida</taxon>
        <taxon>eudicotyledons</taxon>
        <taxon>Gunneridae</taxon>
        <taxon>Pentapetalae</taxon>
        <taxon>asterids</taxon>
        <taxon>campanulids</taxon>
        <taxon>Apiales</taxon>
        <taxon>Apiaceae</taxon>
        <taxon>Apioideae</taxon>
        <taxon>apioid superclade</taxon>
        <taxon>Tordylieae</taxon>
        <taxon>Tordyliinae</taxon>
        <taxon>Heracleum</taxon>
    </lineage>
</organism>
<sequence length="135" mass="15091">MLYSRRTTLDHPMAHFGAQQPDCPRKKLDGTGLFLFTLSCSVETLEAIAMLLKIKHWDVKRNSCSGGGGLSVLFDIAQPVSNVTCDCTFSNFSVFHVSHINPHALQPAEAPKFDRRTTFRIFKTFLSTGSWKIIS</sequence>
<gene>
    <name evidence="1" type="ORF">POM88_013847</name>
</gene>
<evidence type="ECO:0000313" key="1">
    <source>
        <dbReference type="EMBL" id="KAK1394791.1"/>
    </source>
</evidence>